<gene>
    <name evidence="6" type="ORF">OA57_08220</name>
</gene>
<evidence type="ECO:0000256" key="3">
    <source>
        <dbReference type="ARBA" id="ARBA00022827"/>
    </source>
</evidence>
<evidence type="ECO:0000313" key="7">
    <source>
        <dbReference type="Proteomes" id="UP000030380"/>
    </source>
</evidence>
<dbReference type="Pfam" id="PF02525">
    <property type="entry name" value="Flavodoxin_2"/>
    <property type="match status" value="1"/>
</dbReference>
<feature type="domain" description="Flavodoxin-like fold" evidence="5">
    <location>
        <begin position="2"/>
        <end position="192"/>
    </location>
</feature>
<dbReference type="Proteomes" id="UP000030380">
    <property type="component" value="Unassembled WGS sequence"/>
</dbReference>
<dbReference type="EMBL" id="JSUM01000013">
    <property type="protein sequence ID" value="KGQ70040.1"/>
    <property type="molecule type" value="Genomic_DNA"/>
</dbReference>
<keyword evidence="7" id="KW-1185">Reference proteome</keyword>
<dbReference type="RefSeq" id="WP_034616161.1">
    <property type="nucleotide sequence ID" value="NZ_JSUM01000013.1"/>
</dbReference>
<dbReference type="OrthoDB" id="9798454at2"/>
<comment type="cofactor">
    <cofactor evidence="1">
        <name>FAD</name>
        <dbReference type="ChEBI" id="CHEBI:57692"/>
    </cofactor>
</comment>
<organism evidence="6 7">
    <name type="scientific">Chelonobacter oris</name>
    <dbReference type="NCBI Taxonomy" id="505317"/>
    <lineage>
        <taxon>Bacteria</taxon>
        <taxon>Pseudomonadati</taxon>
        <taxon>Pseudomonadota</taxon>
        <taxon>Gammaproteobacteria</taxon>
        <taxon>Pasteurellales</taxon>
        <taxon>Pasteurellaceae</taxon>
        <taxon>Chelonobacter</taxon>
    </lineage>
</organism>
<evidence type="ECO:0000256" key="1">
    <source>
        <dbReference type="ARBA" id="ARBA00001974"/>
    </source>
</evidence>
<keyword evidence="2" id="KW-0285">Flavoprotein</keyword>
<dbReference type="InterPro" id="IPR003680">
    <property type="entry name" value="Flavodoxin_fold"/>
</dbReference>
<dbReference type="Gene3D" id="3.40.50.360">
    <property type="match status" value="1"/>
</dbReference>
<dbReference type="InterPro" id="IPR052397">
    <property type="entry name" value="NADPH-QR_MdaB"/>
</dbReference>
<sequence>MKKILIINGHQPYSFSPGRLTQSLIETAAATLQAKGYEVRYAKVSDYDVEAEVAKHQWADAVLLQFPSNWMMVPWSCKKYIDEVYTAGMAGVFCDTDGRSAAAPKQNYGTGGLMHDKHYMLCATFNAPAEAFGNPAEYLFQGKSLDDLLFPVHCVYRFFAMHALPSFACYDVVKNPTIKQDLADFAKHIDKHF</sequence>
<comment type="caution">
    <text evidence="6">The sequence shown here is derived from an EMBL/GenBank/DDBJ whole genome shotgun (WGS) entry which is preliminary data.</text>
</comment>
<evidence type="ECO:0000256" key="2">
    <source>
        <dbReference type="ARBA" id="ARBA00022630"/>
    </source>
</evidence>
<proteinExistence type="inferred from homology"/>
<comment type="similarity">
    <text evidence="4">Belongs to the oxidoreductase MdaB family.</text>
</comment>
<dbReference type="PANTHER" id="PTHR46305">
    <property type="match status" value="1"/>
</dbReference>
<dbReference type="AlphaFoldDB" id="A0A0A3ASH4"/>
<accession>A0A0A3ASH4</accession>
<evidence type="ECO:0000256" key="4">
    <source>
        <dbReference type="ARBA" id="ARBA00037981"/>
    </source>
</evidence>
<dbReference type="PANTHER" id="PTHR46305:SF3">
    <property type="entry name" value="NADPH:QUINONE OXIDOREDUCTASE MDAB"/>
    <property type="match status" value="1"/>
</dbReference>
<protein>
    <submittedName>
        <fullName evidence="6">Flavodoxin</fullName>
    </submittedName>
</protein>
<dbReference type="STRING" id="505317.OA57_08220"/>
<evidence type="ECO:0000313" key="6">
    <source>
        <dbReference type="EMBL" id="KGQ70040.1"/>
    </source>
</evidence>
<dbReference type="InterPro" id="IPR029039">
    <property type="entry name" value="Flavoprotein-like_sf"/>
</dbReference>
<evidence type="ECO:0000259" key="5">
    <source>
        <dbReference type="Pfam" id="PF02525"/>
    </source>
</evidence>
<dbReference type="SUPFAM" id="SSF52218">
    <property type="entry name" value="Flavoproteins"/>
    <property type="match status" value="1"/>
</dbReference>
<reference evidence="6 7" key="1">
    <citation type="submission" date="2014-11" db="EMBL/GenBank/DDBJ databases">
        <title>Draft genome sequence of Chelonobacter oris 1662T, associated with respiratory disease in Hermann's Tortoises.</title>
        <authorList>
            <person name="Kudirkiene E."/>
            <person name="Hansen M.J."/>
            <person name="Bojesen A.M."/>
        </authorList>
    </citation>
    <scope>NUCLEOTIDE SEQUENCE [LARGE SCALE GENOMIC DNA]</scope>
    <source>
        <strain evidence="6 7">1662</strain>
    </source>
</reference>
<keyword evidence="3" id="KW-0274">FAD</keyword>
<name>A0A0A3ASH4_9PAST</name>